<proteinExistence type="predicted"/>
<name>M5FZK4_DACPD</name>
<sequence length="125" mass="14678">MSAPRRYWIMLALASCTVVSLGMNSISMRDRQRSERTILTTQQSVLRELNIRYRRGERVPENEEARLLRLANIRVNKKEEQKTTVMQAIFGRQPTPADEAKELEKLKQFWEEALREDESQKSTLP</sequence>
<evidence type="ECO:0000313" key="2">
    <source>
        <dbReference type="EMBL" id="EJT96932.1"/>
    </source>
</evidence>
<evidence type="ECO:0000313" key="3">
    <source>
        <dbReference type="Proteomes" id="UP000030653"/>
    </source>
</evidence>
<feature type="transmembrane region" description="Helical" evidence="1">
    <location>
        <begin position="6"/>
        <end position="26"/>
    </location>
</feature>
<dbReference type="EMBL" id="JH795879">
    <property type="protein sequence ID" value="EJT96932.1"/>
    <property type="molecule type" value="Genomic_DNA"/>
</dbReference>
<dbReference type="Proteomes" id="UP000030653">
    <property type="component" value="Unassembled WGS sequence"/>
</dbReference>
<keyword evidence="1" id="KW-0812">Transmembrane</keyword>
<reference evidence="2 3" key="1">
    <citation type="journal article" date="2012" name="Science">
        <title>The Paleozoic origin of enzymatic lignin decomposition reconstructed from 31 fungal genomes.</title>
        <authorList>
            <person name="Floudas D."/>
            <person name="Binder M."/>
            <person name="Riley R."/>
            <person name="Barry K."/>
            <person name="Blanchette R.A."/>
            <person name="Henrissat B."/>
            <person name="Martinez A.T."/>
            <person name="Otillar R."/>
            <person name="Spatafora J.W."/>
            <person name="Yadav J.S."/>
            <person name="Aerts A."/>
            <person name="Benoit I."/>
            <person name="Boyd A."/>
            <person name="Carlson A."/>
            <person name="Copeland A."/>
            <person name="Coutinho P.M."/>
            <person name="de Vries R.P."/>
            <person name="Ferreira P."/>
            <person name="Findley K."/>
            <person name="Foster B."/>
            <person name="Gaskell J."/>
            <person name="Glotzer D."/>
            <person name="Gorecki P."/>
            <person name="Heitman J."/>
            <person name="Hesse C."/>
            <person name="Hori C."/>
            <person name="Igarashi K."/>
            <person name="Jurgens J.A."/>
            <person name="Kallen N."/>
            <person name="Kersten P."/>
            <person name="Kohler A."/>
            <person name="Kuees U."/>
            <person name="Kumar T.K.A."/>
            <person name="Kuo A."/>
            <person name="LaButti K."/>
            <person name="Larrondo L.F."/>
            <person name="Lindquist E."/>
            <person name="Ling A."/>
            <person name="Lombard V."/>
            <person name="Lucas S."/>
            <person name="Lundell T."/>
            <person name="Martin R."/>
            <person name="McLaughlin D.J."/>
            <person name="Morgenstern I."/>
            <person name="Morin E."/>
            <person name="Murat C."/>
            <person name="Nagy L.G."/>
            <person name="Nolan M."/>
            <person name="Ohm R.A."/>
            <person name="Patyshakuliyeva A."/>
            <person name="Rokas A."/>
            <person name="Ruiz-Duenas F.J."/>
            <person name="Sabat G."/>
            <person name="Salamov A."/>
            <person name="Samejima M."/>
            <person name="Schmutz J."/>
            <person name="Slot J.C."/>
            <person name="St John F."/>
            <person name="Stenlid J."/>
            <person name="Sun H."/>
            <person name="Sun S."/>
            <person name="Syed K."/>
            <person name="Tsang A."/>
            <person name="Wiebenga A."/>
            <person name="Young D."/>
            <person name="Pisabarro A."/>
            <person name="Eastwood D.C."/>
            <person name="Martin F."/>
            <person name="Cullen D."/>
            <person name="Grigoriev I.V."/>
            <person name="Hibbett D.S."/>
        </authorList>
    </citation>
    <scope>NUCLEOTIDE SEQUENCE [LARGE SCALE GENOMIC DNA]</scope>
    <source>
        <strain evidence="2 3">DJM-731 SS1</strain>
    </source>
</reference>
<dbReference type="RefSeq" id="XP_040623830.1">
    <property type="nucleotide sequence ID" value="XM_040777447.1"/>
</dbReference>
<dbReference type="GeneID" id="63692509"/>
<keyword evidence="1" id="KW-0472">Membrane</keyword>
<accession>M5FZK4</accession>
<dbReference type="OrthoDB" id="3358129at2759"/>
<keyword evidence="3" id="KW-1185">Reference proteome</keyword>
<evidence type="ECO:0000256" key="1">
    <source>
        <dbReference type="SAM" id="Phobius"/>
    </source>
</evidence>
<organism evidence="2 3">
    <name type="scientific">Dacryopinax primogenitus (strain DJM 731)</name>
    <name type="common">Brown rot fungus</name>
    <dbReference type="NCBI Taxonomy" id="1858805"/>
    <lineage>
        <taxon>Eukaryota</taxon>
        <taxon>Fungi</taxon>
        <taxon>Dikarya</taxon>
        <taxon>Basidiomycota</taxon>
        <taxon>Agaricomycotina</taxon>
        <taxon>Dacrymycetes</taxon>
        <taxon>Dacrymycetales</taxon>
        <taxon>Dacrymycetaceae</taxon>
        <taxon>Dacryopinax</taxon>
    </lineage>
</organism>
<dbReference type="AlphaFoldDB" id="M5FZK4"/>
<protein>
    <submittedName>
        <fullName evidence="2">Uncharacterized protein</fullName>
    </submittedName>
</protein>
<dbReference type="HOGENOM" id="CLU_1992567_0_0_1"/>
<gene>
    <name evidence="2" type="ORF">DACRYDRAFT_97373</name>
</gene>
<keyword evidence="1" id="KW-1133">Transmembrane helix</keyword>